<proteinExistence type="predicted"/>
<keyword evidence="1" id="KW-0812">Transmembrane</keyword>
<name>A0A5D3YGP9_9BACT</name>
<protein>
    <submittedName>
        <fullName evidence="2">Uncharacterized protein</fullName>
    </submittedName>
</protein>
<dbReference type="RefSeq" id="WP_281289679.1">
    <property type="nucleotide sequence ID" value="NZ_VNHY01000004.1"/>
</dbReference>
<evidence type="ECO:0000313" key="2">
    <source>
        <dbReference type="EMBL" id="TYP92183.1"/>
    </source>
</evidence>
<dbReference type="EMBL" id="VNHY01000004">
    <property type="protein sequence ID" value="TYP92183.1"/>
    <property type="molecule type" value="Genomic_DNA"/>
</dbReference>
<keyword evidence="1" id="KW-1133">Transmembrane helix</keyword>
<sequence length="40" mass="4556">MPDTSSTNSNKKPNYWLVFGVGIAYILLLGLFTYFFNLPI</sequence>
<feature type="transmembrane region" description="Helical" evidence="1">
    <location>
        <begin position="15"/>
        <end position="36"/>
    </location>
</feature>
<dbReference type="Proteomes" id="UP000324595">
    <property type="component" value="Unassembled WGS sequence"/>
</dbReference>
<organism evidence="2 3">
    <name type="scientific">Fodinibius salinus</name>
    <dbReference type="NCBI Taxonomy" id="860790"/>
    <lineage>
        <taxon>Bacteria</taxon>
        <taxon>Pseudomonadati</taxon>
        <taxon>Balneolota</taxon>
        <taxon>Balneolia</taxon>
        <taxon>Balneolales</taxon>
        <taxon>Balneolaceae</taxon>
        <taxon>Fodinibius</taxon>
    </lineage>
</organism>
<reference evidence="2 3" key="1">
    <citation type="submission" date="2019-07" db="EMBL/GenBank/DDBJ databases">
        <title>Genomic Encyclopedia of Archaeal and Bacterial Type Strains, Phase II (KMG-II): from individual species to whole genera.</title>
        <authorList>
            <person name="Goeker M."/>
        </authorList>
    </citation>
    <scope>NUCLEOTIDE SEQUENCE [LARGE SCALE GENOMIC DNA]</scope>
    <source>
        <strain evidence="2 3">DSM 21935</strain>
    </source>
</reference>
<evidence type="ECO:0000313" key="3">
    <source>
        <dbReference type="Proteomes" id="UP000324595"/>
    </source>
</evidence>
<comment type="caution">
    <text evidence="2">The sequence shown here is derived from an EMBL/GenBank/DDBJ whole genome shotgun (WGS) entry which is preliminary data.</text>
</comment>
<dbReference type="AlphaFoldDB" id="A0A5D3YGP9"/>
<accession>A0A5D3YGP9</accession>
<evidence type="ECO:0000256" key="1">
    <source>
        <dbReference type="SAM" id="Phobius"/>
    </source>
</evidence>
<keyword evidence="3" id="KW-1185">Reference proteome</keyword>
<gene>
    <name evidence="2" type="ORF">LX73_2434</name>
</gene>
<keyword evidence="1" id="KW-0472">Membrane</keyword>